<keyword evidence="2" id="KW-1185">Reference proteome</keyword>
<proteinExistence type="predicted"/>
<sequence>MPASGVEVGQHQNELSSESSSSYFVGADFKSQVAAGQLLFGRLSRAQGGHFSVSGGGAPEDEDAGEQRRRVLLQTMAGTPAALELCAAAAVADTFPGLLLADNGSLDELTLWLQCGGQADTAGFVTPEAEPWHAECGAPAALLAEALMRHPSEVVSAVPAPLMAIAAAGARQVCQALLHAVASLLRQQQPAAPAVHDGWDTDDVEEGDADGWGAVSGAAAGWALEPKGAQLRGQLKQLHLALQSLGLDLGLLLQQHNT</sequence>
<accession>A0A835SRX7</accession>
<dbReference type="EMBL" id="JAEHOC010000028">
    <property type="protein sequence ID" value="KAG2430277.1"/>
    <property type="molecule type" value="Genomic_DNA"/>
</dbReference>
<evidence type="ECO:0000313" key="2">
    <source>
        <dbReference type="Proteomes" id="UP000650467"/>
    </source>
</evidence>
<evidence type="ECO:0000313" key="1">
    <source>
        <dbReference type="EMBL" id="KAG2430277.1"/>
    </source>
</evidence>
<gene>
    <name evidence="1" type="ORF">HXX76_010372</name>
</gene>
<protein>
    <submittedName>
        <fullName evidence="1">Uncharacterized protein</fullName>
    </submittedName>
</protein>
<organism evidence="1 2">
    <name type="scientific">Chlamydomonas incerta</name>
    <dbReference type="NCBI Taxonomy" id="51695"/>
    <lineage>
        <taxon>Eukaryota</taxon>
        <taxon>Viridiplantae</taxon>
        <taxon>Chlorophyta</taxon>
        <taxon>core chlorophytes</taxon>
        <taxon>Chlorophyceae</taxon>
        <taxon>CS clade</taxon>
        <taxon>Chlamydomonadales</taxon>
        <taxon>Chlamydomonadaceae</taxon>
        <taxon>Chlamydomonas</taxon>
    </lineage>
</organism>
<comment type="caution">
    <text evidence="1">The sequence shown here is derived from an EMBL/GenBank/DDBJ whole genome shotgun (WGS) entry which is preliminary data.</text>
</comment>
<name>A0A835SRX7_CHLIN</name>
<dbReference type="Proteomes" id="UP000650467">
    <property type="component" value="Unassembled WGS sequence"/>
</dbReference>
<reference evidence="1" key="1">
    <citation type="journal article" date="2020" name="bioRxiv">
        <title>Comparative genomics of Chlamydomonas.</title>
        <authorList>
            <person name="Craig R.J."/>
            <person name="Hasan A.R."/>
            <person name="Ness R.W."/>
            <person name="Keightley P.D."/>
        </authorList>
    </citation>
    <scope>NUCLEOTIDE SEQUENCE</scope>
    <source>
        <strain evidence="1">SAG 7.73</strain>
    </source>
</reference>
<dbReference type="AlphaFoldDB" id="A0A835SRX7"/>